<keyword evidence="5" id="KW-0411">Iron-sulfur</keyword>
<dbReference type="Proteomes" id="UP000285258">
    <property type="component" value="Unassembled WGS sequence"/>
</dbReference>
<reference evidence="7 10" key="4">
    <citation type="journal article" date="2019" name="Nat. Med.">
        <title>A library of human gut bacterial isolates paired with longitudinal multiomics data enables mechanistic microbiome research.</title>
        <authorList>
            <person name="Poyet M."/>
            <person name="Groussin M."/>
            <person name="Gibbons S.M."/>
            <person name="Avila-Pacheco J."/>
            <person name="Jiang X."/>
            <person name="Kearney S.M."/>
            <person name="Perrotta A.R."/>
            <person name="Berdy B."/>
            <person name="Zhao S."/>
            <person name="Lieberman T.D."/>
            <person name="Swanson P.K."/>
            <person name="Smith M."/>
            <person name="Roesemann S."/>
            <person name="Alexander J.E."/>
            <person name="Rich S.A."/>
            <person name="Livny J."/>
            <person name="Vlamakis H."/>
            <person name="Clish C."/>
            <person name="Bullock K."/>
            <person name="Deik A."/>
            <person name="Scott J."/>
            <person name="Pierce K.A."/>
            <person name="Xavier R.J."/>
            <person name="Alm E.J."/>
        </authorList>
    </citation>
    <scope>NUCLEOTIDE SEQUENCE [LARGE SCALE GENOMIC DNA]</scope>
    <source>
        <strain evidence="7 10">BIOML-A1</strain>
    </source>
</reference>
<keyword evidence="2" id="KW-0004">4Fe-4S</keyword>
<reference evidence="8" key="3">
    <citation type="journal article" date="2019" name="Microbiol. Resour. Announc.">
        <title>Draft Genome Sequences of Type Strains of Gordonibacter faecihominis, Paraeggerthella hongkongensis, Parvibacter caecicola,Slackia equolifaciens, Slackia faecicanis, and Slackia isoflavoniconvertens.</title>
        <authorList>
            <person name="Danylec N."/>
            <person name="Stoll D.A."/>
            <person name="Dotsch A."/>
            <person name="Huch M."/>
        </authorList>
    </citation>
    <scope>NUCLEOTIDE SEQUENCE</scope>
    <source>
        <strain evidence="8">DSM 27213</strain>
    </source>
</reference>
<dbReference type="PANTHER" id="PTHR24960:SF79">
    <property type="entry name" value="PHOTOSYSTEM I IRON-SULFUR CENTER"/>
    <property type="match status" value="1"/>
</dbReference>
<protein>
    <submittedName>
        <fullName evidence="8">4Fe-4S dicluster domain-containing protein</fullName>
    </submittedName>
</protein>
<feature type="domain" description="4Fe-4S ferredoxin-type" evidence="6">
    <location>
        <begin position="181"/>
        <end position="208"/>
    </location>
</feature>
<evidence type="ECO:0000313" key="10">
    <source>
        <dbReference type="Proteomes" id="UP000462865"/>
    </source>
</evidence>
<evidence type="ECO:0000313" key="7">
    <source>
        <dbReference type="EMBL" id="MSA95784.1"/>
    </source>
</evidence>
<dbReference type="Pfam" id="PF13187">
    <property type="entry name" value="Fer4_9"/>
    <property type="match status" value="1"/>
</dbReference>
<dbReference type="GO" id="GO:0051539">
    <property type="term" value="F:4 iron, 4 sulfur cluster binding"/>
    <property type="evidence" value="ECO:0007669"/>
    <property type="project" value="UniProtKB-KW"/>
</dbReference>
<reference evidence="8" key="2">
    <citation type="journal article" date="2019" name="Int. J. Syst. Evol. Microbiol.">
        <title>Gordonibacter faecihominis is a later heterotypic synonym of Gordonibacter urolithinfaciens.</title>
        <authorList>
            <person name="Danylec N."/>
            <person name="Stoll D.A."/>
            <person name="Huch M."/>
        </authorList>
    </citation>
    <scope>NUCLEOTIDE SEQUENCE</scope>
    <source>
        <strain evidence="8">DSM 27213</strain>
    </source>
</reference>
<dbReference type="EMBL" id="QIBW01000018">
    <property type="protein sequence ID" value="ROT88366.1"/>
    <property type="molecule type" value="Genomic_DNA"/>
</dbReference>
<comment type="cofactor">
    <cofactor evidence="1">
        <name>[4Fe-4S] cluster</name>
        <dbReference type="ChEBI" id="CHEBI:49883"/>
    </cofactor>
</comment>
<reference evidence="9" key="1">
    <citation type="submission" date="2018-05" db="EMBL/GenBank/DDBJ databases">
        <title>Genome Sequencing of selected type strains of the family Eggerthellaceae.</title>
        <authorList>
            <person name="Danylec N."/>
            <person name="Stoll D.A."/>
            <person name="Doetsch A."/>
            <person name="Huch M."/>
        </authorList>
    </citation>
    <scope>NUCLEOTIDE SEQUENCE [LARGE SCALE GENOMIC DNA]</scope>
    <source>
        <strain evidence="9">DSM 27213</strain>
    </source>
</reference>
<dbReference type="Proteomes" id="UP000462865">
    <property type="component" value="Unassembled WGS sequence"/>
</dbReference>
<evidence type="ECO:0000256" key="2">
    <source>
        <dbReference type="ARBA" id="ARBA00022485"/>
    </source>
</evidence>
<dbReference type="Gene3D" id="2.30.110.10">
    <property type="entry name" value="Electron Transport, Fmn-binding Protein, Chain A"/>
    <property type="match status" value="1"/>
</dbReference>
<sequence length="208" mass="22956">MTVDADFCLRYLREVRDVAFATVDEDGLPAVRVIDVMMVEGGRLYFVAARGKAFYGQVMRTRYAAIVGQSPGYRTCRLRGPVEHPDDPAEQRRLVDRVFELNPSMEELYPGDSRYVLEAFYLERGQGEFFDLGRRPLFRAPFALGGGPVAREGFAVSDACTGCGACFAACPQGCIAPRPDGRALIEQQACLHCGRCREVCPSDAIASR</sequence>
<dbReference type="InterPro" id="IPR011576">
    <property type="entry name" value="Pyridox_Oxase_N"/>
</dbReference>
<keyword evidence="3" id="KW-0479">Metal-binding</keyword>
<feature type="domain" description="4Fe-4S ferredoxin-type" evidence="6">
    <location>
        <begin position="151"/>
        <end position="180"/>
    </location>
</feature>
<gene>
    <name evidence="8" type="ORF">DMP12_12460</name>
    <name evidence="7" type="ORF">GKG38_12110</name>
</gene>
<evidence type="ECO:0000256" key="5">
    <source>
        <dbReference type="ARBA" id="ARBA00023014"/>
    </source>
</evidence>
<organism evidence="8 9">
    <name type="scientific">Gordonibacter urolithinfaciens</name>
    <dbReference type="NCBI Taxonomy" id="1335613"/>
    <lineage>
        <taxon>Bacteria</taxon>
        <taxon>Bacillati</taxon>
        <taxon>Actinomycetota</taxon>
        <taxon>Coriobacteriia</taxon>
        <taxon>Eggerthellales</taxon>
        <taxon>Eggerthellaceae</taxon>
        <taxon>Gordonibacter</taxon>
    </lineage>
</organism>
<dbReference type="InterPro" id="IPR050157">
    <property type="entry name" value="PSI_iron-sulfur_center"/>
</dbReference>
<dbReference type="GO" id="GO:0046872">
    <property type="term" value="F:metal ion binding"/>
    <property type="evidence" value="ECO:0007669"/>
    <property type="project" value="UniProtKB-KW"/>
</dbReference>
<dbReference type="RefSeq" id="WP_096228258.1">
    <property type="nucleotide sequence ID" value="NZ_CP168029.1"/>
</dbReference>
<comment type="caution">
    <text evidence="8">The sequence shown here is derived from an EMBL/GenBank/DDBJ whole genome shotgun (WGS) entry which is preliminary data.</text>
</comment>
<evidence type="ECO:0000256" key="4">
    <source>
        <dbReference type="ARBA" id="ARBA00023004"/>
    </source>
</evidence>
<proteinExistence type="predicted"/>
<dbReference type="EMBL" id="WKZA01000072">
    <property type="protein sequence ID" value="MSA95784.1"/>
    <property type="molecule type" value="Genomic_DNA"/>
</dbReference>
<dbReference type="InterPro" id="IPR012349">
    <property type="entry name" value="Split_barrel_FMN-bd"/>
</dbReference>
<accession>A0A423UHP8</accession>
<dbReference type="Gene3D" id="3.30.70.20">
    <property type="match status" value="1"/>
</dbReference>
<dbReference type="InterPro" id="IPR017896">
    <property type="entry name" value="4Fe4S_Fe-S-bd"/>
</dbReference>
<evidence type="ECO:0000256" key="1">
    <source>
        <dbReference type="ARBA" id="ARBA00001966"/>
    </source>
</evidence>
<dbReference type="Pfam" id="PF01243">
    <property type="entry name" value="PNPOx_N"/>
    <property type="match status" value="1"/>
</dbReference>
<dbReference type="PROSITE" id="PS51379">
    <property type="entry name" value="4FE4S_FER_2"/>
    <property type="match status" value="2"/>
</dbReference>
<dbReference type="AlphaFoldDB" id="A0A423UHP8"/>
<dbReference type="PANTHER" id="PTHR24960">
    <property type="entry name" value="PHOTOSYSTEM I IRON-SULFUR CENTER-RELATED"/>
    <property type="match status" value="1"/>
</dbReference>
<evidence type="ECO:0000259" key="6">
    <source>
        <dbReference type="PROSITE" id="PS51379"/>
    </source>
</evidence>
<evidence type="ECO:0000313" key="9">
    <source>
        <dbReference type="Proteomes" id="UP000285258"/>
    </source>
</evidence>
<dbReference type="SUPFAM" id="SSF50475">
    <property type="entry name" value="FMN-binding split barrel"/>
    <property type="match status" value="1"/>
</dbReference>
<dbReference type="InterPro" id="IPR017900">
    <property type="entry name" value="4Fe4S_Fe_S_CS"/>
</dbReference>
<evidence type="ECO:0000313" key="8">
    <source>
        <dbReference type="EMBL" id="ROT88366.1"/>
    </source>
</evidence>
<name>A0A423UHP8_9ACTN</name>
<keyword evidence="4" id="KW-0408">Iron</keyword>
<dbReference type="SUPFAM" id="SSF54862">
    <property type="entry name" value="4Fe-4S ferredoxins"/>
    <property type="match status" value="1"/>
</dbReference>
<evidence type="ECO:0000256" key="3">
    <source>
        <dbReference type="ARBA" id="ARBA00022723"/>
    </source>
</evidence>
<dbReference type="PROSITE" id="PS00198">
    <property type="entry name" value="4FE4S_FER_1"/>
    <property type="match status" value="2"/>
</dbReference>